<proteinExistence type="predicted"/>
<dbReference type="PRINTS" id="PR00111">
    <property type="entry name" value="ABHYDROLASE"/>
</dbReference>
<comment type="caution">
    <text evidence="3">The sequence shown here is derived from an EMBL/GenBank/DDBJ whole genome shotgun (WGS) entry which is preliminary data.</text>
</comment>
<dbReference type="RefSeq" id="WP_310367617.1">
    <property type="nucleotide sequence ID" value="NZ_JAVDYB010000001.1"/>
</dbReference>
<sequence>MLHYDTTQEDGEPIVALSGGAARHPEYLGDLAGIGANGFRLVIPHLRGIGLSSGLEPASFWEQAADLEELRLALGRERLIIAGHSAGTRLAIAYAAQYPQRVAALVLITPPSTWLVPVPSDADTLIAPRRGDPAVDDALALWAGGPPAPTGDDAADDVTLNAWFRGAAPVTYARWGATEQAHALVGDVSARAARAYFAETPPDLPARLAAVTAPVLVVAGAVDYAVGLAPVQAVAGLFPHGRTVTIPDCGHYPWVERPDEFRTAVDAFLASL</sequence>
<reference evidence="3" key="1">
    <citation type="submission" date="2023-07" db="EMBL/GenBank/DDBJ databases">
        <title>Sequencing the genomes of 1000 actinobacteria strains.</title>
        <authorList>
            <person name="Klenk H.-P."/>
        </authorList>
    </citation>
    <scope>NUCLEOTIDE SEQUENCE</scope>
    <source>
        <strain evidence="3">DSM 44707</strain>
    </source>
</reference>
<keyword evidence="4" id="KW-1185">Reference proteome</keyword>
<evidence type="ECO:0000259" key="2">
    <source>
        <dbReference type="Pfam" id="PF00561"/>
    </source>
</evidence>
<keyword evidence="1" id="KW-0378">Hydrolase</keyword>
<dbReference type="Pfam" id="PF00561">
    <property type="entry name" value="Abhydrolase_1"/>
    <property type="match status" value="1"/>
</dbReference>
<dbReference type="PRINTS" id="PR00412">
    <property type="entry name" value="EPOXHYDRLASE"/>
</dbReference>
<gene>
    <name evidence="3" type="ORF">J2S41_002747</name>
</gene>
<dbReference type="Gene3D" id="3.40.50.1820">
    <property type="entry name" value="alpha/beta hydrolase"/>
    <property type="match status" value="1"/>
</dbReference>
<dbReference type="InterPro" id="IPR029058">
    <property type="entry name" value="AB_hydrolase_fold"/>
</dbReference>
<dbReference type="SUPFAM" id="SSF53474">
    <property type="entry name" value="alpha/beta-Hydrolases"/>
    <property type="match status" value="1"/>
</dbReference>
<dbReference type="InterPro" id="IPR050266">
    <property type="entry name" value="AB_hydrolase_sf"/>
</dbReference>
<organism evidence="3 4">
    <name type="scientific">Catenuloplanes atrovinosus</name>
    <dbReference type="NCBI Taxonomy" id="137266"/>
    <lineage>
        <taxon>Bacteria</taxon>
        <taxon>Bacillati</taxon>
        <taxon>Actinomycetota</taxon>
        <taxon>Actinomycetes</taxon>
        <taxon>Micromonosporales</taxon>
        <taxon>Micromonosporaceae</taxon>
        <taxon>Catenuloplanes</taxon>
    </lineage>
</organism>
<dbReference type="AlphaFoldDB" id="A0AAE4CAM4"/>
<dbReference type="InterPro" id="IPR000639">
    <property type="entry name" value="Epox_hydrolase-like"/>
</dbReference>
<evidence type="ECO:0000313" key="4">
    <source>
        <dbReference type="Proteomes" id="UP001183643"/>
    </source>
</evidence>
<dbReference type="PANTHER" id="PTHR43798">
    <property type="entry name" value="MONOACYLGLYCEROL LIPASE"/>
    <property type="match status" value="1"/>
</dbReference>
<dbReference type="Proteomes" id="UP001183643">
    <property type="component" value="Unassembled WGS sequence"/>
</dbReference>
<dbReference type="GO" id="GO:0016020">
    <property type="term" value="C:membrane"/>
    <property type="evidence" value="ECO:0007669"/>
    <property type="project" value="TreeGrafter"/>
</dbReference>
<dbReference type="InterPro" id="IPR000073">
    <property type="entry name" value="AB_hydrolase_1"/>
</dbReference>
<feature type="domain" description="AB hydrolase-1" evidence="2">
    <location>
        <begin position="14"/>
        <end position="257"/>
    </location>
</feature>
<evidence type="ECO:0000256" key="1">
    <source>
        <dbReference type="ARBA" id="ARBA00022801"/>
    </source>
</evidence>
<protein>
    <submittedName>
        <fullName evidence="3">Pimeloyl-ACP methyl ester carboxylesterase</fullName>
    </submittedName>
</protein>
<dbReference type="EMBL" id="JAVDYB010000001">
    <property type="protein sequence ID" value="MDR7275969.1"/>
    <property type="molecule type" value="Genomic_DNA"/>
</dbReference>
<dbReference type="GO" id="GO:0016787">
    <property type="term" value="F:hydrolase activity"/>
    <property type="evidence" value="ECO:0007669"/>
    <property type="project" value="UniProtKB-KW"/>
</dbReference>
<dbReference type="PANTHER" id="PTHR43798:SF31">
    <property type="entry name" value="AB HYDROLASE SUPERFAMILY PROTEIN YCLE"/>
    <property type="match status" value="1"/>
</dbReference>
<name>A0AAE4CAM4_9ACTN</name>
<evidence type="ECO:0000313" key="3">
    <source>
        <dbReference type="EMBL" id="MDR7275969.1"/>
    </source>
</evidence>
<accession>A0AAE4CAM4</accession>